<sequence>MHLLKLDDSDSSQEKWLHANRQIISVICMPSKQWISMKLFNLVHLTLDSVPLIAVWMKETFLLLKLNNLTTNKDNEKEPNMSTITLLQIQTVYHLCSATT</sequence>
<keyword evidence="2" id="KW-1185">Reference proteome</keyword>
<dbReference type="EMBL" id="JANJYJ010000010">
    <property type="protein sequence ID" value="KAK3183096.1"/>
    <property type="molecule type" value="Genomic_DNA"/>
</dbReference>
<proteinExistence type="predicted"/>
<comment type="caution">
    <text evidence="1">The sequence shown here is derived from an EMBL/GenBank/DDBJ whole genome shotgun (WGS) entry which is preliminary data.</text>
</comment>
<evidence type="ECO:0000313" key="1">
    <source>
        <dbReference type="EMBL" id="KAK3183096.1"/>
    </source>
</evidence>
<dbReference type="Proteomes" id="UP001281410">
    <property type="component" value="Unassembled WGS sequence"/>
</dbReference>
<organism evidence="1 2">
    <name type="scientific">Dipteronia sinensis</name>
    <dbReference type="NCBI Taxonomy" id="43782"/>
    <lineage>
        <taxon>Eukaryota</taxon>
        <taxon>Viridiplantae</taxon>
        <taxon>Streptophyta</taxon>
        <taxon>Embryophyta</taxon>
        <taxon>Tracheophyta</taxon>
        <taxon>Spermatophyta</taxon>
        <taxon>Magnoliopsida</taxon>
        <taxon>eudicotyledons</taxon>
        <taxon>Gunneridae</taxon>
        <taxon>Pentapetalae</taxon>
        <taxon>rosids</taxon>
        <taxon>malvids</taxon>
        <taxon>Sapindales</taxon>
        <taxon>Sapindaceae</taxon>
        <taxon>Hippocastanoideae</taxon>
        <taxon>Acereae</taxon>
        <taxon>Dipteronia</taxon>
    </lineage>
</organism>
<evidence type="ECO:0000313" key="2">
    <source>
        <dbReference type="Proteomes" id="UP001281410"/>
    </source>
</evidence>
<gene>
    <name evidence="1" type="ORF">Dsin_030382</name>
</gene>
<dbReference type="AlphaFoldDB" id="A0AAD9ZIU0"/>
<name>A0AAD9ZIU0_9ROSI</name>
<reference evidence="1" key="1">
    <citation type="journal article" date="2023" name="Plant J.">
        <title>Genome sequences and population genomics provide insights into the demographic history, inbreeding, and mutation load of two 'living fossil' tree species of Dipteronia.</title>
        <authorList>
            <person name="Feng Y."/>
            <person name="Comes H.P."/>
            <person name="Chen J."/>
            <person name="Zhu S."/>
            <person name="Lu R."/>
            <person name="Zhang X."/>
            <person name="Li P."/>
            <person name="Qiu J."/>
            <person name="Olsen K.M."/>
            <person name="Qiu Y."/>
        </authorList>
    </citation>
    <scope>NUCLEOTIDE SEQUENCE</scope>
    <source>
        <strain evidence="1">NBL</strain>
    </source>
</reference>
<accession>A0AAD9ZIU0</accession>
<protein>
    <submittedName>
        <fullName evidence="1">Uncharacterized protein</fullName>
    </submittedName>
</protein>